<organism evidence="7 8">
    <name type="scientific">Conidiobolus coronatus (strain ATCC 28846 / CBS 209.66 / NRRL 28638)</name>
    <name type="common">Delacroixia coronata</name>
    <dbReference type="NCBI Taxonomy" id="796925"/>
    <lineage>
        <taxon>Eukaryota</taxon>
        <taxon>Fungi</taxon>
        <taxon>Fungi incertae sedis</taxon>
        <taxon>Zoopagomycota</taxon>
        <taxon>Entomophthoromycotina</taxon>
        <taxon>Entomophthoromycetes</taxon>
        <taxon>Entomophthorales</taxon>
        <taxon>Ancylistaceae</taxon>
        <taxon>Conidiobolus</taxon>
    </lineage>
</organism>
<dbReference type="SUPFAM" id="SSF54001">
    <property type="entry name" value="Cysteine proteinases"/>
    <property type="match status" value="1"/>
</dbReference>
<protein>
    <submittedName>
        <fullName evidence="7">Cysteine proteinase</fullName>
    </submittedName>
</protein>
<keyword evidence="2" id="KW-0645">Protease</keyword>
<keyword evidence="8" id="KW-1185">Reference proteome</keyword>
<dbReference type="STRING" id="796925.A0A137PAU5"/>
<evidence type="ECO:0000256" key="2">
    <source>
        <dbReference type="ARBA" id="ARBA00022670"/>
    </source>
</evidence>
<dbReference type="Proteomes" id="UP000070444">
    <property type="component" value="Unassembled WGS sequence"/>
</dbReference>
<dbReference type="Gene3D" id="3.40.395.10">
    <property type="entry name" value="Adenoviral Proteinase, Chain A"/>
    <property type="match status" value="1"/>
</dbReference>
<reference evidence="7 8" key="1">
    <citation type="journal article" date="2015" name="Genome Biol. Evol.">
        <title>Phylogenomic analyses indicate that early fungi evolved digesting cell walls of algal ancestors of land plants.</title>
        <authorList>
            <person name="Chang Y."/>
            <person name="Wang S."/>
            <person name="Sekimoto S."/>
            <person name="Aerts A.L."/>
            <person name="Choi C."/>
            <person name="Clum A."/>
            <person name="LaButti K.M."/>
            <person name="Lindquist E.A."/>
            <person name="Yee Ngan C."/>
            <person name="Ohm R.A."/>
            <person name="Salamov A.A."/>
            <person name="Grigoriev I.V."/>
            <person name="Spatafora J.W."/>
            <person name="Berbee M.L."/>
        </authorList>
    </citation>
    <scope>NUCLEOTIDE SEQUENCE [LARGE SCALE GENOMIC DNA]</scope>
    <source>
        <strain evidence="7 8">NRRL 28638</strain>
    </source>
</reference>
<dbReference type="GO" id="GO:0060255">
    <property type="term" value="P:regulation of macromolecule metabolic process"/>
    <property type="evidence" value="ECO:0007669"/>
    <property type="project" value="UniProtKB-ARBA"/>
</dbReference>
<keyword evidence="5" id="KW-0175">Coiled coil</keyword>
<evidence type="ECO:0000256" key="5">
    <source>
        <dbReference type="SAM" id="Coils"/>
    </source>
</evidence>
<dbReference type="GO" id="GO:0016926">
    <property type="term" value="P:protein desumoylation"/>
    <property type="evidence" value="ECO:0007669"/>
    <property type="project" value="TreeGrafter"/>
</dbReference>
<dbReference type="GO" id="GO:0080090">
    <property type="term" value="P:regulation of primary metabolic process"/>
    <property type="evidence" value="ECO:0007669"/>
    <property type="project" value="UniProtKB-ARBA"/>
</dbReference>
<dbReference type="GO" id="GO:0005634">
    <property type="term" value="C:nucleus"/>
    <property type="evidence" value="ECO:0007669"/>
    <property type="project" value="TreeGrafter"/>
</dbReference>
<dbReference type="FunFam" id="3.40.395.10:FF:000001">
    <property type="entry name" value="Sentrin-specific protease 1"/>
    <property type="match status" value="1"/>
</dbReference>
<evidence type="ECO:0000313" key="8">
    <source>
        <dbReference type="Proteomes" id="UP000070444"/>
    </source>
</evidence>
<dbReference type="GO" id="GO:0006508">
    <property type="term" value="P:proteolysis"/>
    <property type="evidence" value="ECO:0007669"/>
    <property type="project" value="UniProtKB-KW"/>
</dbReference>
<gene>
    <name evidence="7" type="ORF">CONCODRAFT_16452</name>
</gene>
<dbReference type="PANTHER" id="PTHR12606">
    <property type="entry name" value="SENTRIN/SUMO-SPECIFIC PROTEASE"/>
    <property type="match status" value="1"/>
</dbReference>
<dbReference type="OrthoDB" id="1939479at2759"/>
<keyword evidence="3" id="KW-0378">Hydrolase</keyword>
<evidence type="ECO:0000256" key="3">
    <source>
        <dbReference type="ARBA" id="ARBA00022801"/>
    </source>
</evidence>
<proteinExistence type="inferred from homology"/>
<dbReference type="PANTHER" id="PTHR12606:SF141">
    <property type="entry name" value="GH15225P-RELATED"/>
    <property type="match status" value="1"/>
</dbReference>
<comment type="similarity">
    <text evidence="1">Belongs to the peptidase C48 family.</text>
</comment>
<dbReference type="Pfam" id="PF02902">
    <property type="entry name" value="Peptidase_C48"/>
    <property type="match status" value="1"/>
</dbReference>
<dbReference type="InterPro" id="IPR003653">
    <property type="entry name" value="Peptidase_C48_C"/>
</dbReference>
<dbReference type="InterPro" id="IPR038765">
    <property type="entry name" value="Papain-like_cys_pep_sf"/>
</dbReference>
<feature type="domain" description="Ubiquitin-like protease family profile" evidence="6">
    <location>
        <begin position="310"/>
        <end position="478"/>
    </location>
</feature>
<evidence type="ECO:0000259" key="6">
    <source>
        <dbReference type="PROSITE" id="PS50600"/>
    </source>
</evidence>
<dbReference type="GO" id="GO:0016929">
    <property type="term" value="F:deSUMOylase activity"/>
    <property type="evidence" value="ECO:0007669"/>
    <property type="project" value="TreeGrafter"/>
</dbReference>
<dbReference type="EMBL" id="KQ964460">
    <property type="protein sequence ID" value="KXN72115.1"/>
    <property type="molecule type" value="Genomic_DNA"/>
</dbReference>
<evidence type="ECO:0000313" key="7">
    <source>
        <dbReference type="EMBL" id="KXN72115.1"/>
    </source>
</evidence>
<feature type="coiled-coil region" evidence="5">
    <location>
        <begin position="133"/>
        <end position="160"/>
    </location>
</feature>
<evidence type="ECO:0000256" key="1">
    <source>
        <dbReference type="ARBA" id="ARBA00005234"/>
    </source>
</evidence>
<keyword evidence="4" id="KW-0788">Thiol protease</keyword>
<dbReference type="PROSITE" id="PS50600">
    <property type="entry name" value="ULP_PROTEASE"/>
    <property type="match status" value="1"/>
</dbReference>
<sequence>MGLIYNYCKESLQRIFYPIDFNQFELNIGNSKKQINEDEGIVLLSSEDENESEIVELSPKSISPLTAAVKKLNIEEASQLLKQFGDPKAEYLAPKLTNTLLNHLSRYPLTNEEFKIPLANPEAFPQTYPPKKLLSLEEYKEQLELAKVREEAEVKLIKKREEEKLLKINKKDKFKRKLGKSEVLSKVLLYCGEQKDSRRELAFNQTLNIVKAYIDQCIPTNYQFPSKIKTEKNDGTDYLQGGLNRSFKIDDSCFNNNKAFIDESGSYISSISEQPKALKFILFPELPDNADLEFHRAVNSGREYKITDRVSVTSRDLSTLSPSTWLNDEIINSYCNLIQQRSDQLESIGSNYPKIHTFNTFFYKKLQTRGHSAVAKWSKNVDIFKKDKIIIPINIGNTHWALSCIDFTQKRIRYLDSLNGSTTSVFQNLIAYVDTEYQAKYNAKFDWTHFTFDDSEKVPQQRNGYDCGVFLCTFANFLALDYPFQFKQEHMGYFRLKIAYELINAKLM</sequence>
<evidence type="ECO:0000256" key="4">
    <source>
        <dbReference type="ARBA" id="ARBA00022807"/>
    </source>
</evidence>
<dbReference type="AlphaFoldDB" id="A0A137PAU5"/>
<accession>A0A137PAU5</accession>
<name>A0A137PAU5_CONC2</name>